<dbReference type="GO" id="GO:0003676">
    <property type="term" value="F:nucleic acid binding"/>
    <property type="evidence" value="ECO:0007669"/>
    <property type="project" value="InterPro"/>
</dbReference>
<evidence type="ECO:0000313" key="4">
    <source>
        <dbReference type="EMBL" id="OWM64873.1"/>
    </source>
</evidence>
<evidence type="ECO:0000256" key="2">
    <source>
        <dbReference type="ARBA" id="ARBA00022472"/>
    </source>
</evidence>
<dbReference type="Pfam" id="PF02536">
    <property type="entry name" value="mTERF"/>
    <property type="match status" value="2"/>
</dbReference>
<dbReference type="PANTHER" id="PTHR13068">
    <property type="entry name" value="CGI-12 PROTEIN-RELATED"/>
    <property type="match status" value="1"/>
</dbReference>
<dbReference type="EMBL" id="MTKT01005739">
    <property type="protein sequence ID" value="OWM64873.1"/>
    <property type="molecule type" value="Genomic_DNA"/>
</dbReference>
<evidence type="ECO:0000256" key="1">
    <source>
        <dbReference type="ARBA" id="ARBA00007692"/>
    </source>
</evidence>
<evidence type="ECO:0000256" key="3">
    <source>
        <dbReference type="ARBA" id="ARBA00022946"/>
    </source>
</evidence>
<dbReference type="Gene3D" id="1.25.70.10">
    <property type="entry name" value="Transcription termination factor 3, mitochondrial"/>
    <property type="match status" value="3"/>
</dbReference>
<reference evidence="6" key="1">
    <citation type="journal article" date="2017" name="Plant J.">
        <title>The pomegranate (Punica granatum L.) genome and the genomics of punicalagin biosynthesis.</title>
        <authorList>
            <person name="Qin G."/>
            <person name="Xu C."/>
            <person name="Ming R."/>
            <person name="Tang H."/>
            <person name="Guyot R."/>
            <person name="Kramer E.M."/>
            <person name="Hu Y."/>
            <person name="Yi X."/>
            <person name="Qi Y."/>
            <person name="Xu X."/>
            <person name="Gao Z."/>
            <person name="Pan H."/>
            <person name="Jian J."/>
            <person name="Tian Y."/>
            <person name="Yue Z."/>
            <person name="Xu Y."/>
        </authorList>
    </citation>
    <scope>NUCLEOTIDE SEQUENCE [LARGE SCALE GENOMIC DNA]</scope>
    <source>
        <strain evidence="6">cv. Dabenzi</strain>
    </source>
</reference>
<dbReference type="InterPro" id="IPR003690">
    <property type="entry name" value="MTERF"/>
</dbReference>
<keyword evidence="3" id="KW-0809">Transit peptide</keyword>
<dbReference type="InterPro" id="IPR038538">
    <property type="entry name" value="MTERF_sf"/>
</dbReference>
<comment type="similarity">
    <text evidence="1">Belongs to the mTERF family.</text>
</comment>
<evidence type="ECO:0000313" key="6">
    <source>
        <dbReference type="Proteomes" id="UP000197138"/>
    </source>
</evidence>
<keyword evidence="2" id="KW-0804">Transcription</keyword>
<dbReference type="GO" id="GO:0006353">
    <property type="term" value="P:DNA-templated transcription termination"/>
    <property type="evidence" value="ECO:0007669"/>
    <property type="project" value="UniProtKB-KW"/>
</dbReference>
<dbReference type="FunFam" id="1.25.70.10:FF:000017">
    <property type="entry name" value="Transcription termination factor MTEF18, mitochondrial"/>
    <property type="match status" value="1"/>
</dbReference>
<dbReference type="PANTHER" id="PTHR13068:SF113">
    <property type="entry name" value="TRANSCRIPTION TERMINATION FACTOR MTEF18, MITOCHONDRIAL"/>
    <property type="match status" value="1"/>
</dbReference>
<dbReference type="STRING" id="22663.A0A218VX24"/>
<dbReference type="SMART" id="SM00733">
    <property type="entry name" value="Mterf"/>
    <property type="match status" value="4"/>
</dbReference>
<accession>A0A218VX24</accession>
<dbReference type="Proteomes" id="UP000197138">
    <property type="component" value="Unassembled WGS sequence"/>
</dbReference>
<gene>
    <name evidence="4" type="ORF">CDL15_Pgr028590</name>
    <name evidence="5" type="ORF">CRG98_022998</name>
</gene>
<keyword evidence="7" id="KW-1185">Reference proteome</keyword>
<dbReference type="Proteomes" id="UP000233551">
    <property type="component" value="Unassembled WGS sequence"/>
</dbReference>
<reference evidence="4" key="2">
    <citation type="submission" date="2017-06" db="EMBL/GenBank/DDBJ databases">
        <title>The pomegranate genome and the genomics of punicalagin biosynthesis.</title>
        <authorList>
            <person name="Xu C."/>
        </authorList>
    </citation>
    <scope>NUCLEOTIDE SEQUENCE [LARGE SCALE GENOMIC DNA]</scope>
    <source>
        <tissue evidence="4">Fresh leaf</tissue>
    </source>
</reference>
<comment type="caution">
    <text evidence="4">The sequence shown here is derived from an EMBL/GenBank/DDBJ whole genome shotgun (WGS) entry which is preliminary data.</text>
</comment>
<evidence type="ECO:0008006" key="8">
    <source>
        <dbReference type="Google" id="ProtNLM"/>
    </source>
</evidence>
<keyword evidence="2" id="KW-0805">Transcription regulation</keyword>
<dbReference type="EMBL" id="PGOL01001591">
    <property type="protein sequence ID" value="PKI56615.1"/>
    <property type="molecule type" value="Genomic_DNA"/>
</dbReference>
<evidence type="ECO:0000313" key="5">
    <source>
        <dbReference type="EMBL" id="PKI56615.1"/>
    </source>
</evidence>
<dbReference type="AlphaFoldDB" id="A0A218VX24"/>
<protein>
    <recommendedName>
        <fullName evidence="8">Transcription termination factor MTEF18, mitochondrial</fullName>
    </recommendedName>
</protein>
<proteinExistence type="inferred from homology"/>
<sequence>MRPLHTLARHFSTAANLPKIPYKHRPRALREARQALTDYLHSTKSLPFTFADLIARNSPSSLSDLISPLDFSSPSDFSRTLHKHLRYHPINEFEFFFESIGINHREIDAFLPRRKFFLSEDRRCLEAACALYGFGFSWNRLGELYREQASIFSRTQEELSSRLCELKNGGFSSDMVIAICFTFPRLLIAEGCEFDALFDDLKRLLLDAGLESSVEANVDSWCKVCRTIRLFYELGFEEGSVRNSIIRCIGLFLGCPEEVLVQKVSYFSRFGVCNREVGSLFLHRPEVLGLDLETPAISVVGLLKHFGLSAAELEDVSRNYPHVLGRSRMANLPQITRAMNLHIWFLSRMREGDHELLASYVMSEHDADLDKGYMESLVKIKSSRCCVHSMSKLNFLHGIGFGENALTIWVLANVHGSSSELQERFNCLLRLGIEFWKLCRMISSCPRLLSQRPETLEQKVNFLRNEMGSSLDYLDIFPAFLCFDLENRIRPRYSLHMWLVKNGLCARSYTFASIIATSEKKYMARLYRIHPAIVKIWLEHFSCKRI</sequence>
<keyword evidence="2" id="KW-0806">Transcription termination</keyword>
<name>A0A218VX24_PUNGR</name>
<reference evidence="5 7" key="3">
    <citation type="submission" date="2017-11" db="EMBL/GenBank/DDBJ databases">
        <title>De-novo sequencing of pomegranate (Punica granatum L.) genome.</title>
        <authorList>
            <person name="Akparov Z."/>
            <person name="Amiraslanov A."/>
            <person name="Hajiyeva S."/>
            <person name="Abbasov M."/>
            <person name="Kaur K."/>
            <person name="Hamwieh A."/>
            <person name="Solovyev V."/>
            <person name="Salamov A."/>
            <person name="Braich B."/>
            <person name="Kosarev P."/>
            <person name="Mahmoud A."/>
            <person name="Hajiyev E."/>
            <person name="Babayeva S."/>
            <person name="Izzatullayeva V."/>
            <person name="Mammadov A."/>
            <person name="Mammadov A."/>
            <person name="Sharifova S."/>
            <person name="Ojaghi J."/>
            <person name="Eynullazada K."/>
            <person name="Bayramov B."/>
            <person name="Abdulazimova A."/>
            <person name="Shahmuradov I."/>
        </authorList>
    </citation>
    <scope>NUCLEOTIDE SEQUENCE [LARGE SCALE GENOMIC DNA]</scope>
    <source>
        <strain evidence="5">AG2017</strain>
        <strain evidence="7">cv. AG2017</strain>
        <tissue evidence="5">Leaf</tissue>
    </source>
</reference>
<organism evidence="4 6">
    <name type="scientific">Punica granatum</name>
    <name type="common">Pomegranate</name>
    <dbReference type="NCBI Taxonomy" id="22663"/>
    <lineage>
        <taxon>Eukaryota</taxon>
        <taxon>Viridiplantae</taxon>
        <taxon>Streptophyta</taxon>
        <taxon>Embryophyta</taxon>
        <taxon>Tracheophyta</taxon>
        <taxon>Spermatophyta</taxon>
        <taxon>Magnoliopsida</taxon>
        <taxon>eudicotyledons</taxon>
        <taxon>Gunneridae</taxon>
        <taxon>Pentapetalae</taxon>
        <taxon>rosids</taxon>
        <taxon>malvids</taxon>
        <taxon>Myrtales</taxon>
        <taxon>Lythraceae</taxon>
        <taxon>Punica</taxon>
    </lineage>
</organism>
<evidence type="ECO:0000313" key="7">
    <source>
        <dbReference type="Proteomes" id="UP000233551"/>
    </source>
</evidence>